<name>A0AAD9NZV9_RIDPI</name>
<reference evidence="2" key="1">
    <citation type="journal article" date="2023" name="Mol. Biol. Evol.">
        <title>Third-Generation Sequencing Reveals the Adaptive Role of the Epigenome in Three Deep-Sea Polychaetes.</title>
        <authorList>
            <person name="Perez M."/>
            <person name="Aroh O."/>
            <person name="Sun Y."/>
            <person name="Lan Y."/>
            <person name="Juniper S.K."/>
            <person name="Young C.R."/>
            <person name="Angers B."/>
            <person name="Qian P.Y."/>
        </authorList>
    </citation>
    <scope>NUCLEOTIDE SEQUENCE</scope>
    <source>
        <strain evidence="2">R07B-5</strain>
    </source>
</reference>
<evidence type="ECO:0000313" key="3">
    <source>
        <dbReference type="Proteomes" id="UP001209878"/>
    </source>
</evidence>
<comment type="caution">
    <text evidence="2">The sequence shown here is derived from an EMBL/GenBank/DDBJ whole genome shotgun (WGS) entry which is preliminary data.</text>
</comment>
<dbReference type="Proteomes" id="UP001209878">
    <property type="component" value="Unassembled WGS sequence"/>
</dbReference>
<dbReference type="Pfam" id="PF14295">
    <property type="entry name" value="PAN_4"/>
    <property type="match status" value="2"/>
</dbReference>
<accession>A0AAD9NZV9</accession>
<organism evidence="2 3">
    <name type="scientific">Ridgeia piscesae</name>
    <name type="common">Tubeworm</name>
    <dbReference type="NCBI Taxonomy" id="27915"/>
    <lineage>
        <taxon>Eukaryota</taxon>
        <taxon>Metazoa</taxon>
        <taxon>Spiralia</taxon>
        <taxon>Lophotrochozoa</taxon>
        <taxon>Annelida</taxon>
        <taxon>Polychaeta</taxon>
        <taxon>Sedentaria</taxon>
        <taxon>Canalipalpata</taxon>
        <taxon>Sabellida</taxon>
        <taxon>Siboglinidae</taxon>
        <taxon>Ridgeia</taxon>
    </lineage>
</organism>
<feature type="domain" description="Apple" evidence="1">
    <location>
        <begin position="114"/>
        <end position="157"/>
    </location>
</feature>
<dbReference type="AlphaFoldDB" id="A0AAD9NZV9"/>
<dbReference type="InterPro" id="IPR003609">
    <property type="entry name" value="Pan_app"/>
</dbReference>
<dbReference type="SUPFAM" id="SSF57414">
    <property type="entry name" value="Hairpin loop containing domain-like"/>
    <property type="match status" value="1"/>
</dbReference>
<proteinExistence type="predicted"/>
<keyword evidence="3" id="KW-1185">Reference proteome</keyword>
<gene>
    <name evidence="2" type="ORF">NP493_233g01017</name>
</gene>
<evidence type="ECO:0000313" key="2">
    <source>
        <dbReference type="EMBL" id="KAK2185456.1"/>
    </source>
</evidence>
<sequence>MEICRYISDKPTAALSRYKPRPGDCDGGDIGGVLGVTTVVACAEKCDDVAECVGFVYVTSQQTKCFLKMALCVDTYKKEGATMYDGVSQNSDPQTHDVDTATDVMSRYRSRPGDCPGSDISGSEVTSINTCAERCDRTPTCVAFSYVTIQADYCWLKMTSCNVTSPMLGVTMYDVIVRGGHEYNHT</sequence>
<protein>
    <recommendedName>
        <fullName evidence="1">Apple domain-containing protein</fullName>
    </recommendedName>
</protein>
<evidence type="ECO:0000259" key="1">
    <source>
        <dbReference type="Pfam" id="PF14295"/>
    </source>
</evidence>
<dbReference type="Gene3D" id="3.50.4.10">
    <property type="entry name" value="Hepatocyte Growth Factor"/>
    <property type="match status" value="2"/>
</dbReference>
<feature type="domain" description="Apple" evidence="1">
    <location>
        <begin position="24"/>
        <end position="68"/>
    </location>
</feature>
<dbReference type="EMBL" id="JAODUO010000235">
    <property type="protein sequence ID" value="KAK2185456.1"/>
    <property type="molecule type" value="Genomic_DNA"/>
</dbReference>